<proteinExistence type="predicted"/>
<name>A0ABW7H1U2_9BURK</name>
<organism evidence="1 2">
    <name type="scientific">Pelomonas baiyunensis</name>
    <dbReference type="NCBI Taxonomy" id="3299026"/>
    <lineage>
        <taxon>Bacteria</taxon>
        <taxon>Pseudomonadati</taxon>
        <taxon>Pseudomonadota</taxon>
        <taxon>Betaproteobacteria</taxon>
        <taxon>Burkholderiales</taxon>
        <taxon>Sphaerotilaceae</taxon>
        <taxon>Roseateles</taxon>
    </lineage>
</organism>
<dbReference type="SUPFAM" id="SSF53850">
    <property type="entry name" value="Periplasmic binding protein-like II"/>
    <property type="match status" value="1"/>
</dbReference>
<dbReference type="Gene3D" id="3.40.190.10">
    <property type="entry name" value="Periplasmic binding protein-like II"/>
    <property type="match status" value="2"/>
</dbReference>
<dbReference type="Proteomes" id="UP001606303">
    <property type="component" value="Unassembled WGS sequence"/>
</dbReference>
<dbReference type="EMBL" id="JBIGIB010000004">
    <property type="protein sequence ID" value="MFG6468205.1"/>
    <property type="molecule type" value="Genomic_DNA"/>
</dbReference>
<gene>
    <name evidence="1" type="ORF">ACG01O_16380</name>
</gene>
<reference evidence="1 2" key="1">
    <citation type="submission" date="2024-08" db="EMBL/GenBank/DDBJ databases">
        <authorList>
            <person name="Lu H."/>
        </authorList>
    </citation>
    <scope>NUCLEOTIDE SEQUENCE [LARGE SCALE GENOMIC DNA]</scope>
    <source>
        <strain evidence="1 2">BYS87W</strain>
    </source>
</reference>
<evidence type="ECO:0000313" key="2">
    <source>
        <dbReference type="Proteomes" id="UP001606303"/>
    </source>
</evidence>
<keyword evidence="2" id="KW-1185">Reference proteome</keyword>
<dbReference type="RefSeq" id="WP_394386198.1">
    <property type="nucleotide sequence ID" value="NZ_JBIGIB010000004.1"/>
</dbReference>
<protein>
    <submittedName>
        <fullName evidence="1">Substrate-binding periplasmic protein</fullName>
    </submittedName>
</protein>
<evidence type="ECO:0000313" key="1">
    <source>
        <dbReference type="EMBL" id="MFG6468205.1"/>
    </source>
</evidence>
<comment type="caution">
    <text evidence="1">The sequence shown here is derived from an EMBL/GenBank/DDBJ whole genome shotgun (WGS) entry which is preliminary data.</text>
</comment>
<sequence length="257" mass="28057">MRRTAPPCLTRRQSLAAGVAGVTGVWWPAAPAQTETPGVLTADVIDIPPWGRRGPDGAPAGVYADLMRLLAERSHCAMQLRVVPILRSIVDVGHNDSQLTMMLDRKDMNDAGLLIGTVTQLPVQLWLPAGSTVRQLEQLRGRTVAVLRGPTYHEGVQNDTRIQKYPVSSPRQQLEMLRTGRVDAALGVEQNFQVAARALRLGPDHFAPPLVLGSRDVRLWLTPALAQHPCRERIAQALQSLRADGSIARRMAEATAD</sequence>
<accession>A0ABW7H1U2</accession>